<accession>A0A085LPU2</accession>
<dbReference type="Proteomes" id="UP000030758">
    <property type="component" value="Unassembled WGS sequence"/>
</dbReference>
<name>A0A085LPU2_9BILA</name>
<evidence type="ECO:0000313" key="2">
    <source>
        <dbReference type="EMBL" id="KFD61860.1"/>
    </source>
</evidence>
<evidence type="ECO:0000313" key="1">
    <source>
        <dbReference type="EMBL" id="KFD46988.1"/>
    </source>
</evidence>
<protein>
    <submittedName>
        <fullName evidence="1">Uncharacterized protein</fullName>
    </submittedName>
</protein>
<gene>
    <name evidence="1" type="ORF">M513_12118</name>
    <name evidence="2" type="ORF">M514_12118</name>
</gene>
<dbReference type="AlphaFoldDB" id="A0A085LPU2"/>
<dbReference type="EMBL" id="KL367608">
    <property type="protein sequence ID" value="KFD61860.1"/>
    <property type="molecule type" value="Genomic_DNA"/>
</dbReference>
<sequence>MQVVRSFFPPTNEVMSSEVARNCSAGAPCWQYAYATLRKARLFVQKALNDKRVRSVEEGCECGKWTGPLGRYAPLKSKYCMADFLPVAANIRLIEQHYSKRHSARLLIRLGVKICLEAPR</sequence>
<evidence type="ECO:0000313" key="3">
    <source>
        <dbReference type="Proteomes" id="UP000030764"/>
    </source>
</evidence>
<dbReference type="Proteomes" id="UP000030764">
    <property type="component" value="Unassembled WGS sequence"/>
</dbReference>
<dbReference type="EMBL" id="KL363344">
    <property type="protein sequence ID" value="KFD46988.1"/>
    <property type="molecule type" value="Genomic_DNA"/>
</dbReference>
<reference evidence="1 3" key="1">
    <citation type="journal article" date="2014" name="Nat. Genet.">
        <title>Genome and transcriptome of the porcine whipworm Trichuris suis.</title>
        <authorList>
            <person name="Jex A.R."/>
            <person name="Nejsum P."/>
            <person name="Schwarz E.M."/>
            <person name="Hu L."/>
            <person name="Young N.D."/>
            <person name="Hall R.S."/>
            <person name="Korhonen P.K."/>
            <person name="Liao S."/>
            <person name="Thamsborg S."/>
            <person name="Xia J."/>
            <person name="Xu P."/>
            <person name="Wang S."/>
            <person name="Scheerlinck J.P."/>
            <person name="Hofmann A."/>
            <person name="Sternberg P.W."/>
            <person name="Wang J."/>
            <person name="Gasser R.B."/>
        </authorList>
    </citation>
    <scope>NUCLEOTIDE SEQUENCE [LARGE SCALE GENOMIC DNA]</scope>
    <source>
        <strain evidence="2">DCEP-RM93F</strain>
        <strain evidence="1">DCEP-RM93M</strain>
    </source>
</reference>
<keyword evidence="3" id="KW-1185">Reference proteome</keyword>
<organism evidence="1 3">
    <name type="scientific">Trichuris suis</name>
    <name type="common">pig whipworm</name>
    <dbReference type="NCBI Taxonomy" id="68888"/>
    <lineage>
        <taxon>Eukaryota</taxon>
        <taxon>Metazoa</taxon>
        <taxon>Ecdysozoa</taxon>
        <taxon>Nematoda</taxon>
        <taxon>Enoplea</taxon>
        <taxon>Dorylaimia</taxon>
        <taxon>Trichinellida</taxon>
        <taxon>Trichuridae</taxon>
        <taxon>Trichuris</taxon>
    </lineage>
</organism>
<proteinExistence type="predicted"/>